<dbReference type="InterPro" id="IPR041522">
    <property type="entry name" value="CdaR_GGDEF"/>
</dbReference>
<evidence type="ECO:0000259" key="4">
    <source>
        <dbReference type="Pfam" id="PF17853"/>
    </source>
</evidence>
<evidence type="ECO:0000259" key="3">
    <source>
        <dbReference type="Pfam" id="PF13556"/>
    </source>
</evidence>
<feature type="domain" description="CdaR GGDEF-like" evidence="4">
    <location>
        <begin position="168"/>
        <end position="274"/>
    </location>
</feature>
<organism evidence="5 6">
    <name type="scientific">Priestia megaterium</name>
    <name type="common">Bacillus megaterium</name>
    <dbReference type="NCBI Taxonomy" id="1404"/>
    <lineage>
        <taxon>Bacteria</taxon>
        <taxon>Bacillati</taxon>
        <taxon>Bacillota</taxon>
        <taxon>Bacilli</taxon>
        <taxon>Bacillales</taxon>
        <taxon>Bacillaceae</taxon>
        <taxon>Priestia</taxon>
    </lineage>
</organism>
<dbReference type="PANTHER" id="PTHR33744">
    <property type="entry name" value="CARBOHYDRATE DIACID REGULATOR"/>
    <property type="match status" value="1"/>
</dbReference>
<comment type="caution">
    <text evidence="5">The sequence shown here is derived from an EMBL/GenBank/DDBJ whole genome shotgun (WGS) entry which is preliminary data.</text>
</comment>
<dbReference type="InterPro" id="IPR008599">
    <property type="entry name" value="Diacid_rec"/>
</dbReference>
<accession>A0A3D8XAB4</accession>
<protein>
    <submittedName>
        <fullName evidence="5">Sugar diacid recognition</fullName>
    </submittedName>
</protein>
<dbReference type="AlphaFoldDB" id="A0A3D8XAB4"/>
<proteinExistence type="inferred from homology"/>
<dbReference type="Pfam" id="PF05651">
    <property type="entry name" value="Diacid_rec"/>
    <property type="match status" value="1"/>
</dbReference>
<dbReference type="Gene3D" id="1.10.10.2840">
    <property type="entry name" value="PucR C-terminal helix-turn-helix domain"/>
    <property type="match status" value="1"/>
</dbReference>
<dbReference type="Pfam" id="PF13556">
    <property type="entry name" value="HTH_30"/>
    <property type="match status" value="1"/>
</dbReference>
<evidence type="ECO:0000313" key="5">
    <source>
        <dbReference type="EMBL" id="RDZ18501.1"/>
    </source>
</evidence>
<gene>
    <name evidence="5" type="ORF">C3744_02380</name>
</gene>
<dbReference type="InterPro" id="IPR025736">
    <property type="entry name" value="PucR_C-HTH_dom"/>
</dbReference>
<evidence type="ECO:0000313" key="6">
    <source>
        <dbReference type="Proteomes" id="UP000256519"/>
    </source>
</evidence>
<name>A0A3D8XAB4_PRIMG</name>
<dbReference type="InterPro" id="IPR042070">
    <property type="entry name" value="PucR_C-HTH_sf"/>
</dbReference>
<dbReference type="InterPro" id="IPR051448">
    <property type="entry name" value="CdaR-like_regulators"/>
</dbReference>
<dbReference type="Proteomes" id="UP000256519">
    <property type="component" value="Unassembled WGS sequence"/>
</dbReference>
<reference evidence="5 6" key="1">
    <citation type="journal article" date="2018" name="Appl. Environ. Microbiol.">
        <title>Antimicrobial susceptibility testing and tentative epidemiological cut-off values of five Bacillus species relevant for use as animal feed additives or for plant protection.</title>
        <authorList>
            <person name="Agerso Y."/>
            <person name="Stuer-Lauridsen B."/>
            <person name="Bjerre K."/>
            <person name="Jensen M.G."/>
            <person name="Johansen E."/>
            <person name="Bennedsen M."/>
            <person name="Brockmann E."/>
            <person name="Nielsen B."/>
        </authorList>
    </citation>
    <scope>NUCLEOTIDE SEQUENCE [LARGE SCALE GENOMIC DNA]</scope>
    <source>
        <strain evidence="5 6">CHCC20162</strain>
    </source>
</reference>
<evidence type="ECO:0000259" key="2">
    <source>
        <dbReference type="Pfam" id="PF05651"/>
    </source>
</evidence>
<evidence type="ECO:0000256" key="1">
    <source>
        <dbReference type="ARBA" id="ARBA00006754"/>
    </source>
</evidence>
<feature type="domain" description="Putative sugar diacid recognition" evidence="2">
    <location>
        <begin position="26"/>
        <end position="158"/>
    </location>
</feature>
<sequence>MQISRHEKIELYFTEAKGGKMLRYVTKELAQKIVCRTMEIIDCNINVMNEKGVIIGSGDKNRIDQIHEGALMVLKNGSPYEITQQQADSLRGAKPGVNLPILFNGEIVGVVGLTGLPEQIRNYGKLVRMAAEMIFQEMILIEEIQWDERLKEELVHQLLQQEEPLDSLFFDRANRLDINLHLPRMALIVIAENRHKVMKLVKKYIANNDLYAMLPDGVVLLKSIEAGSASSYAEQLEKQLRASGMACKLAAGSVQADFKGLHVSYQQAKDTLAVGSKLHPEASFYCYSDYQIPVLLRQRAGFPENHDLLHHYEKLKEYDKKKELLETLTVYIEKNGEGSTAAKKLFIHRNTLSYRLDKIQSITGKDPRKVKDLLELYVAMLLSTIS</sequence>
<dbReference type="PANTHER" id="PTHR33744:SF15">
    <property type="entry name" value="CARBOHYDRATE DIACID REGULATOR"/>
    <property type="match status" value="1"/>
</dbReference>
<dbReference type="EMBL" id="PQWM01000006">
    <property type="protein sequence ID" value="RDZ18501.1"/>
    <property type="molecule type" value="Genomic_DNA"/>
</dbReference>
<dbReference type="Pfam" id="PF17853">
    <property type="entry name" value="GGDEF_2"/>
    <property type="match status" value="1"/>
</dbReference>
<feature type="domain" description="PucR C-terminal helix-turn-helix" evidence="3">
    <location>
        <begin position="324"/>
        <end position="381"/>
    </location>
</feature>
<comment type="similarity">
    <text evidence="1">Belongs to the CdaR family.</text>
</comment>